<evidence type="ECO:0000313" key="3">
    <source>
        <dbReference type="Proteomes" id="UP001322785"/>
    </source>
</evidence>
<accession>A0ABZ0ZFY7</accession>
<protein>
    <recommendedName>
        <fullName evidence="1">DUF5983 domain-containing protein</fullName>
    </recommendedName>
</protein>
<dbReference type="InterPro" id="IPR046025">
    <property type="entry name" value="DUF5983"/>
</dbReference>
<dbReference type="Pfam" id="PF19419">
    <property type="entry name" value="DUF5983"/>
    <property type="match status" value="1"/>
</dbReference>
<evidence type="ECO:0000259" key="1">
    <source>
        <dbReference type="Pfam" id="PF19419"/>
    </source>
</evidence>
<dbReference type="Proteomes" id="UP001322785">
    <property type="component" value="Chromosome"/>
</dbReference>
<gene>
    <name evidence="2" type="ORF">U5G49_002881</name>
</gene>
<dbReference type="EMBL" id="CP140635">
    <property type="protein sequence ID" value="WQN37742.1"/>
    <property type="molecule type" value="Genomic_DNA"/>
</dbReference>
<feature type="domain" description="DUF5983" evidence="1">
    <location>
        <begin position="7"/>
        <end position="91"/>
    </location>
</feature>
<keyword evidence="3" id="KW-1185">Reference proteome</keyword>
<sequence>MKTRKTLVLSASHLSVRTSRFLSRTKAVDWPVPGGQYSDMGFFFHVVDENGVGPDFVPRDLFDVLEYARIGGFTYVLIEVGAGVCPELTFYARRDIGSELEANHLYKRSTQQELDAKKGQEAFEALSASAEFSTSDRDFSSRINAAVVGLLERVSSKMDNSMSLLQEDVQHLADLAASSTVIPNRAEEDYPESRSALQLAQQRVSELTDALELSDEGEEARVYEALGEANYRLDLALAEMRGGGIALSGS</sequence>
<dbReference type="RefSeq" id="WP_193445525.1">
    <property type="nucleotide sequence ID" value="NZ_BSOQ01000025.1"/>
</dbReference>
<name>A0ABZ0ZFY7_9HYPH</name>
<evidence type="ECO:0000313" key="2">
    <source>
        <dbReference type="EMBL" id="WQN37742.1"/>
    </source>
</evidence>
<proteinExistence type="predicted"/>
<organism evidence="2 3">
    <name type="scientific">Rhizobium indigoferae</name>
    <dbReference type="NCBI Taxonomy" id="158891"/>
    <lineage>
        <taxon>Bacteria</taxon>
        <taxon>Pseudomonadati</taxon>
        <taxon>Pseudomonadota</taxon>
        <taxon>Alphaproteobacteria</taxon>
        <taxon>Hyphomicrobiales</taxon>
        <taxon>Rhizobiaceae</taxon>
        <taxon>Rhizobium/Agrobacterium group</taxon>
        <taxon>Rhizobium</taxon>
    </lineage>
</organism>
<reference evidence="2 3" key="1">
    <citation type="submission" date="2023-12" db="EMBL/GenBank/DDBJ databases">
        <authorList>
            <person name="Menendez E."/>
            <person name="Kaur S."/>
            <person name="Flores-Felix J.D."/>
            <person name="diCenzo G.C."/>
            <person name="Peix A."/>
            <person name="Velazquez E."/>
        </authorList>
    </citation>
    <scope>NUCLEOTIDE SEQUENCE [LARGE SCALE GENOMIC DNA]</scope>
    <source>
        <strain evidence="2 3">CIP 108029</strain>
    </source>
</reference>